<accession>A0A939HMV0</accession>
<evidence type="ECO:0000313" key="7">
    <source>
        <dbReference type="Proteomes" id="UP000664073"/>
    </source>
</evidence>
<dbReference type="InterPro" id="IPR001347">
    <property type="entry name" value="SIS_dom"/>
</dbReference>
<keyword evidence="7" id="KW-1185">Reference proteome</keyword>
<dbReference type="GO" id="GO:0003700">
    <property type="term" value="F:DNA-binding transcription factor activity"/>
    <property type="evidence" value="ECO:0007669"/>
    <property type="project" value="InterPro"/>
</dbReference>
<dbReference type="Pfam" id="PF01380">
    <property type="entry name" value="SIS"/>
    <property type="match status" value="1"/>
</dbReference>
<gene>
    <name evidence="6" type="ORF">J2D77_03765</name>
</gene>
<protein>
    <submittedName>
        <fullName evidence="6">MurR/RpiR family transcriptional regulator</fullName>
    </submittedName>
</protein>
<dbReference type="SUPFAM" id="SSF53697">
    <property type="entry name" value="SIS domain"/>
    <property type="match status" value="1"/>
</dbReference>
<dbReference type="CDD" id="cd05013">
    <property type="entry name" value="SIS_RpiR"/>
    <property type="match status" value="1"/>
</dbReference>
<dbReference type="PANTHER" id="PTHR30514">
    <property type="entry name" value="GLUCOKINASE"/>
    <property type="match status" value="1"/>
</dbReference>
<dbReference type="PROSITE" id="PS51071">
    <property type="entry name" value="HTH_RPIR"/>
    <property type="match status" value="1"/>
</dbReference>
<evidence type="ECO:0000256" key="1">
    <source>
        <dbReference type="ARBA" id="ARBA00023015"/>
    </source>
</evidence>
<keyword evidence="1" id="KW-0805">Transcription regulation</keyword>
<dbReference type="PROSITE" id="PS51464">
    <property type="entry name" value="SIS"/>
    <property type="match status" value="1"/>
</dbReference>
<dbReference type="InterPro" id="IPR046348">
    <property type="entry name" value="SIS_dom_sf"/>
</dbReference>
<dbReference type="Proteomes" id="UP000664073">
    <property type="component" value="Unassembled WGS sequence"/>
</dbReference>
<feature type="domain" description="HTH rpiR-type" evidence="4">
    <location>
        <begin position="4"/>
        <end position="80"/>
    </location>
</feature>
<organism evidence="6 7">
    <name type="scientific">Acetobacter garciniae</name>
    <dbReference type="NCBI Taxonomy" id="2817435"/>
    <lineage>
        <taxon>Bacteria</taxon>
        <taxon>Pseudomonadati</taxon>
        <taxon>Pseudomonadota</taxon>
        <taxon>Alphaproteobacteria</taxon>
        <taxon>Acetobacterales</taxon>
        <taxon>Acetobacteraceae</taxon>
        <taxon>Acetobacter</taxon>
    </lineage>
</organism>
<dbReference type="EMBL" id="JAFVMH010000001">
    <property type="protein sequence ID" value="MBO1324277.1"/>
    <property type="molecule type" value="Genomic_DNA"/>
</dbReference>
<keyword evidence="2" id="KW-0238">DNA-binding</keyword>
<dbReference type="Gene3D" id="3.40.50.10490">
    <property type="entry name" value="Glucose-6-phosphate isomerase like protein, domain 1"/>
    <property type="match status" value="1"/>
</dbReference>
<dbReference type="RefSeq" id="WP_207844910.1">
    <property type="nucleotide sequence ID" value="NZ_JAFVMH010000001.1"/>
</dbReference>
<dbReference type="Gene3D" id="1.10.10.10">
    <property type="entry name" value="Winged helix-like DNA-binding domain superfamily/Winged helix DNA-binding domain"/>
    <property type="match status" value="1"/>
</dbReference>
<keyword evidence="3" id="KW-0804">Transcription</keyword>
<name>A0A939HMV0_9PROT</name>
<dbReference type="InterPro" id="IPR035472">
    <property type="entry name" value="RpiR-like_SIS"/>
</dbReference>
<evidence type="ECO:0000256" key="3">
    <source>
        <dbReference type="ARBA" id="ARBA00023163"/>
    </source>
</evidence>
<dbReference type="InterPro" id="IPR047640">
    <property type="entry name" value="RpiR-like"/>
</dbReference>
<proteinExistence type="predicted"/>
<feature type="domain" description="SIS" evidence="5">
    <location>
        <begin position="130"/>
        <end position="267"/>
    </location>
</feature>
<dbReference type="SUPFAM" id="SSF46689">
    <property type="entry name" value="Homeodomain-like"/>
    <property type="match status" value="1"/>
</dbReference>
<evidence type="ECO:0000256" key="2">
    <source>
        <dbReference type="ARBA" id="ARBA00023125"/>
    </source>
</evidence>
<evidence type="ECO:0000259" key="5">
    <source>
        <dbReference type="PROSITE" id="PS51464"/>
    </source>
</evidence>
<dbReference type="InterPro" id="IPR009057">
    <property type="entry name" value="Homeodomain-like_sf"/>
</dbReference>
<dbReference type="GO" id="GO:0097367">
    <property type="term" value="F:carbohydrate derivative binding"/>
    <property type="evidence" value="ECO:0007669"/>
    <property type="project" value="InterPro"/>
</dbReference>
<dbReference type="InterPro" id="IPR036388">
    <property type="entry name" value="WH-like_DNA-bd_sf"/>
</dbReference>
<reference evidence="6" key="1">
    <citation type="submission" date="2021-03" db="EMBL/GenBank/DDBJ databases">
        <title>The complete genome sequence of Acetobacter sp. TBRC 12339.</title>
        <authorList>
            <person name="Charoenyingcharoen P."/>
            <person name="Yukphan P."/>
        </authorList>
    </citation>
    <scope>NUCLEOTIDE SEQUENCE</scope>
    <source>
        <strain evidence="6">TBRC 12339</strain>
    </source>
</reference>
<comment type="caution">
    <text evidence="6">The sequence shown here is derived from an EMBL/GenBank/DDBJ whole genome shotgun (WGS) entry which is preliminary data.</text>
</comment>
<dbReference type="InterPro" id="IPR000281">
    <property type="entry name" value="HTH_RpiR"/>
</dbReference>
<sequence>MDKGPLHDALIAGFEALSPQLQAAARYVVDNPRDVALLSMREQARRAELQPATMTRLAKHLGYDGYDAIRTLYKDAMRDRLAGFAGKAGAQAQHQKLLGDGALAAEILASMREQIAHLAAPHALPRLAAAATHLAQARTVYCLGLRASHPVAWHLHYILSLSGGKSVLLDGIAGTGADPIAQAEKDDALLVVSIMPYTRTSIEIAEYARSQGVPVIAVTDSEVSPLALMADASVLVQTDSPSFFHSLVPAFAVAEVLGALIAGHGGERTLAALKRSDAWLDAVQAHLPASTVRTGS</sequence>
<dbReference type="GO" id="GO:1901135">
    <property type="term" value="P:carbohydrate derivative metabolic process"/>
    <property type="evidence" value="ECO:0007669"/>
    <property type="project" value="InterPro"/>
</dbReference>
<dbReference type="PANTHER" id="PTHR30514:SF18">
    <property type="entry name" value="RPIR-FAMILY TRANSCRIPTIONAL REGULATOR"/>
    <property type="match status" value="1"/>
</dbReference>
<evidence type="ECO:0000313" key="6">
    <source>
        <dbReference type="EMBL" id="MBO1324277.1"/>
    </source>
</evidence>
<evidence type="ECO:0000259" key="4">
    <source>
        <dbReference type="PROSITE" id="PS51071"/>
    </source>
</evidence>
<dbReference type="AlphaFoldDB" id="A0A939HMV0"/>
<dbReference type="GO" id="GO:0003677">
    <property type="term" value="F:DNA binding"/>
    <property type="evidence" value="ECO:0007669"/>
    <property type="project" value="UniProtKB-KW"/>
</dbReference>